<evidence type="ECO:0000256" key="1">
    <source>
        <dbReference type="SAM" id="SignalP"/>
    </source>
</evidence>
<dbReference type="EMBL" id="JAPMSZ010000009">
    <property type="protein sequence ID" value="KAJ5092087.1"/>
    <property type="molecule type" value="Genomic_DNA"/>
</dbReference>
<name>A0A9W9K4R7_9EURO</name>
<protein>
    <submittedName>
        <fullName evidence="2">Uncharacterized protein</fullName>
    </submittedName>
</protein>
<reference evidence="2" key="1">
    <citation type="submission" date="2022-11" db="EMBL/GenBank/DDBJ databases">
        <authorList>
            <person name="Petersen C."/>
        </authorList>
    </citation>
    <scope>NUCLEOTIDE SEQUENCE</scope>
    <source>
        <strain evidence="2">IBT 34128</strain>
    </source>
</reference>
<gene>
    <name evidence="2" type="ORF">NUU61_006957</name>
</gene>
<dbReference type="GeneID" id="81396653"/>
<evidence type="ECO:0000313" key="3">
    <source>
        <dbReference type="Proteomes" id="UP001141434"/>
    </source>
</evidence>
<evidence type="ECO:0000313" key="2">
    <source>
        <dbReference type="EMBL" id="KAJ5092087.1"/>
    </source>
</evidence>
<dbReference type="AlphaFoldDB" id="A0A9W9K4R7"/>
<reference evidence="2" key="2">
    <citation type="journal article" date="2023" name="IMA Fungus">
        <title>Comparative genomic study of the Penicillium genus elucidates a diverse pangenome and 15 lateral gene transfer events.</title>
        <authorList>
            <person name="Petersen C."/>
            <person name="Sorensen T."/>
            <person name="Nielsen M.R."/>
            <person name="Sondergaard T.E."/>
            <person name="Sorensen J.L."/>
            <person name="Fitzpatrick D.A."/>
            <person name="Frisvad J.C."/>
            <person name="Nielsen K.L."/>
        </authorList>
    </citation>
    <scope>NUCLEOTIDE SEQUENCE</scope>
    <source>
        <strain evidence="2">IBT 34128</strain>
    </source>
</reference>
<keyword evidence="3" id="KW-1185">Reference proteome</keyword>
<proteinExistence type="predicted"/>
<dbReference type="Proteomes" id="UP001141434">
    <property type="component" value="Unassembled WGS sequence"/>
</dbReference>
<feature type="chain" id="PRO_5040798722" evidence="1">
    <location>
        <begin position="19"/>
        <end position="194"/>
    </location>
</feature>
<comment type="caution">
    <text evidence="2">The sequence shown here is derived from an EMBL/GenBank/DDBJ whole genome shotgun (WGS) entry which is preliminary data.</text>
</comment>
<feature type="signal peptide" evidence="1">
    <location>
        <begin position="1"/>
        <end position="18"/>
    </location>
</feature>
<dbReference type="RefSeq" id="XP_056510284.1">
    <property type="nucleotide sequence ID" value="XM_056657484.1"/>
</dbReference>
<keyword evidence="1" id="KW-0732">Signal</keyword>
<organism evidence="2 3">
    <name type="scientific">Penicillium alfredii</name>
    <dbReference type="NCBI Taxonomy" id="1506179"/>
    <lineage>
        <taxon>Eukaryota</taxon>
        <taxon>Fungi</taxon>
        <taxon>Dikarya</taxon>
        <taxon>Ascomycota</taxon>
        <taxon>Pezizomycotina</taxon>
        <taxon>Eurotiomycetes</taxon>
        <taxon>Eurotiomycetidae</taxon>
        <taxon>Eurotiales</taxon>
        <taxon>Aspergillaceae</taxon>
        <taxon>Penicillium</taxon>
    </lineage>
</organism>
<sequence>MRLSLALSTAMWLAGTIASPTPKSDNKLPPTLPLVTQMEDRLKAIAPPSTQLSRDGKDAGDCVALVYEITDGPDAEKGVKDLMVQVNLYGPDGKRFHTVAQPHRQLWKDTYTVHSKGTPMKQDFVVNFLQSEGDGAWDGKSPSNYQKWIVSFRYGTQTWKTKPPHDDTMSIPYYETDGWKDVKGVEAPIIGLIE</sequence>
<accession>A0A9W9K4R7</accession>